<evidence type="ECO:0000256" key="2">
    <source>
        <dbReference type="ARBA" id="ARBA00008130"/>
    </source>
</evidence>
<evidence type="ECO:0000256" key="1">
    <source>
        <dbReference type="ARBA" id="ARBA00004141"/>
    </source>
</evidence>
<keyword evidence="5 11" id="KW-0812">Transmembrane</keyword>
<evidence type="ECO:0000256" key="10">
    <source>
        <dbReference type="ARBA" id="ARBA00023170"/>
    </source>
</evidence>
<evidence type="ECO:0000256" key="9">
    <source>
        <dbReference type="ARBA" id="ARBA00023136"/>
    </source>
</evidence>
<dbReference type="Proteomes" id="UP000501802">
    <property type="component" value="Chromosome"/>
</dbReference>
<gene>
    <name evidence="12" type="ORF">G8759_30865</name>
</gene>
<evidence type="ECO:0000256" key="5">
    <source>
        <dbReference type="ARBA" id="ARBA00022692"/>
    </source>
</evidence>
<dbReference type="GO" id="GO:0009881">
    <property type="term" value="F:photoreceptor activity"/>
    <property type="evidence" value="ECO:0007669"/>
    <property type="project" value="UniProtKB-KW"/>
</dbReference>
<feature type="transmembrane region" description="Helical" evidence="11">
    <location>
        <begin position="54"/>
        <end position="75"/>
    </location>
</feature>
<evidence type="ECO:0000256" key="4">
    <source>
        <dbReference type="ARBA" id="ARBA00022606"/>
    </source>
</evidence>
<evidence type="ECO:0000256" key="8">
    <source>
        <dbReference type="ARBA" id="ARBA00022991"/>
    </source>
</evidence>
<keyword evidence="10" id="KW-0675">Receptor</keyword>
<feature type="transmembrane region" description="Helical" evidence="11">
    <location>
        <begin position="234"/>
        <end position="257"/>
    </location>
</feature>
<dbReference type="SMART" id="SM01021">
    <property type="entry name" value="Bac_rhodopsin"/>
    <property type="match status" value="1"/>
</dbReference>
<keyword evidence="8" id="KW-0157">Chromophore</keyword>
<dbReference type="Gene3D" id="1.20.1070.10">
    <property type="entry name" value="Rhodopsin 7-helix transmembrane proteins"/>
    <property type="match status" value="1"/>
</dbReference>
<dbReference type="PANTHER" id="PTHR28286">
    <property type="match status" value="1"/>
</dbReference>
<feature type="transmembrane region" description="Helical" evidence="11">
    <location>
        <begin position="169"/>
        <end position="186"/>
    </location>
</feature>
<evidence type="ECO:0000256" key="7">
    <source>
        <dbReference type="ARBA" id="ARBA00022989"/>
    </source>
</evidence>
<keyword evidence="7 11" id="KW-1133">Transmembrane helix</keyword>
<dbReference type="PANTHER" id="PTHR28286:SF2">
    <property type="entry name" value="BACTERIORHODOPSIN _OPSIN, NOPA (EUROFUNG)"/>
    <property type="match status" value="1"/>
</dbReference>
<dbReference type="KEGG" id="spib:G8759_30865"/>
<keyword evidence="9 11" id="KW-0472">Membrane</keyword>
<dbReference type="SUPFAM" id="SSF81321">
    <property type="entry name" value="Family A G protein-coupled receptor-like"/>
    <property type="match status" value="1"/>
</dbReference>
<accession>A0A6G9AW70</accession>
<dbReference type="RefSeq" id="WP_167216897.1">
    <property type="nucleotide sequence ID" value="NZ_CP050063.1"/>
</dbReference>
<comment type="subcellular location">
    <subcellularLocation>
        <location evidence="1">Membrane</location>
        <topology evidence="1">Multi-pass membrane protein</topology>
    </subcellularLocation>
</comment>
<dbReference type="GO" id="GO:0007602">
    <property type="term" value="P:phototransduction"/>
    <property type="evidence" value="ECO:0007669"/>
    <property type="project" value="UniProtKB-KW"/>
</dbReference>
<protein>
    <submittedName>
        <fullName evidence="12">Bacteriorhodopsin</fullName>
    </submittedName>
</protein>
<evidence type="ECO:0000313" key="13">
    <source>
        <dbReference type="Proteomes" id="UP000501802"/>
    </source>
</evidence>
<evidence type="ECO:0000256" key="11">
    <source>
        <dbReference type="SAM" id="Phobius"/>
    </source>
</evidence>
<comment type="similarity">
    <text evidence="2">Belongs to the archaeal/bacterial/fungal opsin family.</text>
</comment>
<organism evidence="12 13">
    <name type="scientific">Spirosoma aureum</name>
    <dbReference type="NCBI Taxonomy" id="2692134"/>
    <lineage>
        <taxon>Bacteria</taxon>
        <taxon>Pseudomonadati</taxon>
        <taxon>Bacteroidota</taxon>
        <taxon>Cytophagia</taxon>
        <taxon>Cytophagales</taxon>
        <taxon>Cytophagaceae</taxon>
        <taxon>Spirosoma</taxon>
    </lineage>
</organism>
<dbReference type="EMBL" id="CP050063">
    <property type="protein sequence ID" value="QIP16731.1"/>
    <property type="molecule type" value="Genomic_DNA"/>
</dbReference>
<evidence type="ECO:0000313" key="12">
    <source>
        <dbReference type="EMBL" id="QIP16731.1"/>
    </source>
</evidence>
<feature type="transmembrane region" description="Helical" evidence="11">
    <location>
        <begin position="107"/>
        <end position="124"/>
    </location>
</feature>
<feature type="transmembrane region" description="Helical" evidence="11">
    <location>
        <begin position="207"/>
        <end position="228"/>
    </location>
</feature>
<feature type="transmembrane region" description="Helical" evidence="11">
    <location>
        <begin position="20"/>
        <end position="42"/>
    </location>
</feature>
<dbReference type="Pfam" id="PF01036">
    <property type="entry name" value="Bac_rhodopsin"/>
    <property type="match status" value="1"/>
</dbReference>
<keyword evidence="13" id="KW-1185">Reference proteome</keyword>
<dbReference type="GO" id="GO:0016020">
    <property type="term" value="C:membrane"/>
    <property type="evidence" value="ECO:0007669"/>
    <property type="project" value="UniProtKB-SubCell"/>
</dbReference>
<name>A0A6G9AW70_9BACT</name>
<keyword evidence="4" id="KW-0716">Sensory transduction</keyword>
<dbReference type="InterPro" id="IPR001425">
    <property type="entry name" value="Arc/bac/fun_rhodopsins"/>
</dbReference>
<reference evidence="12 13" key="1">
    <citation type="submission" date="2020-03" db="EMBL/GenBank/DDBJ databases">
        <authorList>
            <person name="Kim M.K."/>
        </authorList>
    </citation>
    <scope>NUCLEOTIDE SEQUENCE [LARGE SCALE GENOMIC DNA]</scope>
    <source>
        <strain evidence="12 13">BT328</strain>
    </source>
</reference>
<proteinExistence type="inferred from homology"/>
<keyword evidence="6" id="KW-0681">Retinal protein</keyword>
<evidence type="ECO:0000256" key="6">
    <source>
        <dbReference type="ARBA" id="ARBA00022925"/>
    </source>
</evidence>
<keyword evidence="3" id="KW-0600">Photoreceptor protein</keyword>
<dbReference type="AlphaFoldDB" id="A0A6G9AW70"/>
<evidence type="ECO:0000256" key="3">
    <source>
        <dbReference type="ARBA" id="ARBA00022543"/>
    </source>
</evidence>
<feature type="transmembrane region" description="Helical" evidence="11">
    <location>
        <begin position="136"/>
        <end position="153"/>
    </location>
</feature>
<sequence length="263" mass="29768">MKLSDTFIPTAGAVGLLPMVTYFLLMVTMYAFLGNFIFALSARTRVSSSYQTSQTLVAIISAIAGLSYFFIQGYYHDLLAELTTLSDAENRQTLIRESYNAIGQYRYMEWAVTTPLLLLNMVLMLRIDLRSVKRPLLIMLLADFFMILAGYIGEQQLAFDNEILVGPKLLWGGVAAIGYVMIPVTLRKFWKRFASHALPQEQWAYRLMALSTVTFWGVYPIGYILTVFSFDTNWLHIAFSLADLINKIGVGLVTYWAGKETVK</sequence>